<evidence type="ECO:0000259" key="11">
    <source>
        <dbReference type="Pfam" id="PF25967"/>
    </source>
</evidence>
<comment type="subcellular location">
    <subcellularLocation>
        <location evidence="1">Cell membrane</location>
    </subcellularLocation>
</comment>
<comment type="caution">
    <text evidence="12">The sequence shown here is derived from an EMBL/GenBank/DDBJ whole genome shotgun (WGS) entry which is preliminary data.</text>
</comment>
<dbReference type="AlphaFoldDB" id="A0A5M6IS51"/>
<keyword evidence="4" id="KW-1003">Cell membrane</keyword>
<evidence type="ECO:0000256" key="5">
    <source>
        <dbReference type="ARBA" id="ARBA00022519"/>
    </source>
</evidence>
<evidence type="ECO:0000259" key="9">
    <source>
        <dbReference type="Pfam" id="PF25917"/>
    </source>
</evidence>
<feature type="domain" description="Multidrug resistance protein MdtA-like C-terminal permuted SH3" evidence="11">
    <location>
        <begin position="303"/>
        <end position="362"/>
    </location>
</feature>
<dbReference type="Gene3D" id="1.10.287.470">
    <property type="entry name" value="Helix hairpin bin"/>
    <property type="match status" value="1"/>
</dbReference>
<dbReference type="InterPro" id="IPR006143">
    <property type="entry name" value="RND_pump_MFP"/>
</dbReference>
<evidence type="ECO:0000256" key="2">
    <source>
        <dbReference type="ARBA" id="ARBA00009477"/>
    </source>
</evidence>
<dbReference type="NCBIfam" id="TIGR01730">
    <property type="entry name" value="RND_mfp"/>
    <property type="match status" value="1"/>
</dbReference>
<feature type="chain" id="PRO_5024322071" evidence="7">
    <location>
        <begin position="34"/>
        <end position="378"/>
    </location>
</feature>
<dbReference type="Gene3D" id="2.40.420.20">
    <property type="match status" value="1"/>
</dbReference>
<feature type="domain" description="Multidrug resistance protein MdtA-like barrel-sandwich hybrid" evidence="9">
    <location>
        <begin position="71"/>
        <end position="209"/>
    </location>
</feature>
<dbReference type="PANTHER" id="PTHR30469">
    <property type="entry name" value="MULTIDRUG RESISTANCE PROTEIN MDTA"/>
    <property type="match status" value="1"/>
</dbReference>
<dbReference type="InterPro" id="IPR058625">
    <property type="entry name" value="MdtA-like_BSH"/>
</dbReference>
<dbReference type="Gene3D" id="2.40.30.170">
    <property type="match status" value="1"/>
</dbReference>
<dbReference type="InterPro" id="IPR058624">
    <property type="entry name" value="MdtA-like_HH"/>
</dbReference>
<dbReference type="InterPro" id="IPR058627">
    <property type="entry name" value="MdtA-like_C"/>
</dbReference>
<keyword evidence="6" id="KW-0472">Membrane</keyword>
<keyword evidence="13" id="KW-1185">Reference proteome</keyword>
<evidence type="ECO:0000256" key="3">
    <source>
        <dbReference type="ARBA" id="ARBA00022448"/>
    </source>
</evidence>
<comment type="similarity">
    <text evidence="2">Belongs to the membrane fusion protein (MFP) (TC 8.A.1) family.</text>
</comment>
<dbReference type="Proteomes" id="UP000325255">
    <property type="component" value="Unassembled WGS sequence"/>
</dbReference>
<keyword evidence="3" id="KW-0813">Transport</keyword>
<evidence type="ECO:0000313" key="13">
    <source>
        <dbReference type="Proteomes" id="UP000325255"/>
    </source>
</evidence>
<protein>
    <submittedName>
        <fullName evidence="12">Efflux RND transporter periplasmic adaptor subunit</fullName>
    </submittedName>
</protein>
<dbReference type="SUPFAM" id="SSF111369">
    <property type="entry name" value="HlyD-like secretion proteins"/>
    <property type="match status" value="1"/>
</dbReference>
<dbReference type="GO" id="GO:1990281">
    <property type="term" value="C:efflux pump complex"/>
    <property type="evidence" value="ECO:0007669"/>
    <property type="project" value="TreeGrafter"/>
</dbReference>
<keyword evidence="5" id="KW-0997">Cell inner membrane</keyword>
<proteinExistence type="inferred from homology"/>
<keyword evidence="7" id="KW-0732">Signal</keyword>
<evidence type="ECO:0000256" key="1">
    <source>
        <dbReference type="ARBA" id="ARBA00004236"/>
    </source>
</evidence>
<evidence type="ECO:0000259" key="8">
    <source>
        <dbReference type="Pfam" id="PF25876"/>
    </source>
</evidence>
<feature type="signal peptide" evidence="7">
    <location>
        <begin position="1"/>
        <end position="33"/>
    </location>
</feature>
<evidence type="ECO:0000256" key="6">
    <source>
        <dbReference type="ARBA" id="ARBA00023136"/>
    </source>
</evidence>
<reference evidence="12 13" key="1">
    <citation type="submission" date="2019-09" db="EMBL/GenBank/DDBJ databases">
        <title>Genome sequence of Rhodovastum atsumiense, a diverse member of the Acetobacteraceae family of non-sulfur purple photosynthetic bacteria.</title>
        <authorList>
            <person name="Meyer T."/>
            <person name="Kyndt J."/>
        </authorList>
    </citation>
    <scope>NUCLEOTIDE SEQUENCE [LARGE SCALE GENOMIC DNA]</scope>
    <source>
        <strain evidence="12 13">DSM 21279</strain>
    </source>
</reference>
<dbReference type="GO" id="GO:0015562">
    <property type="term" value="F:efflux transmembrane transporter activity"/>
    <property type="evidence" value="ECO:0007669"/>
    <property type="project" value="TreeGrafter"/>
</dbReference>
<dbReference type="Gene3D" id="2.40.50.100">
    <property type="match status" value="1"/>
</dbReference>
<evidence type="ECO:0000256" key="4">
    <source>
        <dbReference type="ARBA" id="ARBA00022475"/>
    </source>
</evidence>
<dbReference type="Pfam" id="PF25967">
    <property type="entry name" value="RND-MFP_C"/>
    <property type="match status" value="1"/>
</dbReference>
<dbReference type="OrthoDB" id="9783047at2"/>
<accession>A0A5M6IS51</accession>
<dbReference type="Pfam" id="PF25876">
    <property type="entry name" value="HH_MFP_RND"/>
    <property type="match status" value="1"/>
</dbReference>
<dbReference type="PANTHER" id="PTHR30469:SF12">
    <property type="entry name" value="MULTIDRUG RESISTANCE PROTEIN MDTA"/>
    <property type="match status" value="1"/>
</dbReference>
<dbReference type="EMBL" id="VWPK01000025">
    <property type="protein sequence ID" value="KAA5611021.1"/>
    <property type="molecule type" value="Genomic_DNA"/>
</dbReference>
<evidence type="ECO:0000259" key="10">
    <source>
        <dbReference type="Pfam" id="PF25944"/>
    </source>
</evidence>
<evidence type="ECO:0000256" key="7">
    <source>
        <dbReference type="SAM" id="SignalP"/>
    </source>
</evidence>
<organism evidence="12 13">
    <name type="scientific">Rhodovastum atsumiense</name>
    <dbReference type="NCBI Taxonomy" id="504468"/>
    <lineage>
        <taxon>Bacteria</taxon>
        <taxon>Pseudomonadati</taxon>
        <taxon>Pseudomonadota</taxon>
        <taxon>Alphaproteobacteria</taxon>
        <taxon>Acetobacterales</taxon>
        <taxon>Acetobacteraceae</taxon>
        <taxon>Rhodovastum</taxon>
    </lineage>
</organism>
<gene>
    <name evidence="12" type="ORF">F1189_16555</name>
</gene>
<feature type="domain" description="Multidrug resistance protein MdtA-like alpha-helical hairpin" evidence="8">
    <location>
        <begin position="110"/>
        <end position="178"/>
    </location>
</feature>
<dbReference type="InterPro" id="IPR058626">
    <property type="entry name" value="MdtA-like_b-barrel"/>
</dbReference>
<sequence length="378" mass="40168">MTASPARPRRARAIGLAAVLAAAVLLPRLPAQAQPAQPSPPAVPVTTAAVIRQDVPVLLRNIGTVQAFQAALIRARVDGTLERVFFNEGQEVKKGDPLALIDPRPYAAALAQAQAKKAYDEVQLANAKRDLARYQSLVRNDFASRQQVDNQTAQVGQISATLQGDEAAIAAARLNLEYCHITAPFDGRVGLRLVDPGNMVRATDTTGLVSLTQIHPIAVTFTLPQADLPRIQTAMKTGPLPVLAFAPDDSTELGTGELLTADNAIDQATGTIRLKAVFQNPDSRLWPGQFVNVRLQIGLRTAALTVPSIAVQRGASGLYVFVVKPDSTVAVQRVEIGQDDGRIAVVSRGLDADTHVVVGGMSRLQDGTRVAETRSPAS</sequence>
<dbReference type="Pfam" id="PF25944">
    <property type="entry name" value="Beta-barrel_RND"/>
    <property type="match status" value="1"/>
</dbReference>
<name>A0A5M6IS51_9PROT</name>
<feature type="domain" description="Multidrug resistance protein MdtA-like beta-barrel" evidence="10">
    <location>
        <begin position="216"/>
        <end position="298"/>
    </location>
</feature>
<evidence type="ECO:0000313" key="12">
    <source>
        <dbReference type="EMBL" id="KAA5611021.1"/>
    </source>
</evidence>
<dbReference type="Pfam" id="PF25917">
    <property type="entry name" value="BSH_RND"/>
    <property type="match status" value="1"/>
</dbReference>
<dbReference type="RefSeq" id="WP_150041944.1">
    <property type="nucleotide sequence ID" value="NZ_OW485601.1"/>
</dbReference>